<reference evidence="1" key="2">
    <citation type="journal article" date="2015" name="Fish Shellfish Immunol.">
        <title>Early steps in the European eel (Anguilla anguilla)-Vibrio vulnificus interaction in the gills: Role of the RtxA13 toxin.</title>
        <authorList>
            <person name="Callol A."/>
            <person name="Pajuelo D."/>
            <person name="Ebbesson L."/>
            <person name="Teles M."/>
            <person name="MacKenzie S."/>
            <person name="Amaro C."/>
        </authorList>
    </citation>
    <scope>NUCLEOTIDE SEQUENCE</scope>
</reference>
<accession>A0A0E9R914</accession>
<proteinExistence type="predicted"/>
<reference evidence="1" key="1">
    <citation type="submission" date="2014-11" db="EMBL/GenBank/DDBJ databases">
        <authorList>
            <person name="Amaro Gonzalez C."/>
        </authorList>
    </citation>
    <scope>NUCLEOTIDE SEQUENCE</scope>
</reference>
<sequence>MGARGSLNLQTLLQTHHRSTSRQWNIQQVIQLLINFCVYLILKCLWLCT</sequence>
<name>A0A0E9R914_ANGAN</name>
<protein>
    <submittedName>
        <fullName evidence="1">Uncharacterized protein</fullName>
    </submittedName>
</protein>
<dbReference type="AlphaFoldDB" id="A0A0E9R914"/>
<dbReference type="EMBL" id="GBXM01083325">
    <property type="protein sequence ID" value="JAH25252.1"/>
    <property type="molecule type" value="Transcribed_RNA"/>
</dbReference>
<organism evidence="1">
    <name type="scientific">Anguilla anguilla</name>
    <name type="common">European freshwater eel</name>
    <name type="synonym">Muraena anguilla</name>
    <dbReference type="NCBI Taxonomy" id="7936"/>
    <lineage>
        <taxon>Eukaryota</taxon>
        <taxon>Metazoa</taxon>
        <taxon>Chordata</taxon>
        <taxon>Craniata</taxon>
        <taxon>Vertebrata</taxon>
        <taxon>Euteleostomi</taxon>
        <taxon>Actinopterygii</taxon>
        <taxon>Neopterygii</taxon>
        <taxon>Teleostei</taxon>
        <taxon>Anguilliformes</taxon>
        <taxon>Anguillidae</taxon>
        <taxon>Anguilla</taxon>
    </lineage>
</organism>
<evidence type="ECO:0000313" key="1">
    <source>
        <dbReference type="EMBL" id="JAH25252.1"/>
    </source>
</evidence>